<dbReference type="PROSITE" id="PS51331">
    <property type="entry name" value="THYX"/>
    <property type="match status" value="2"/>
</dbReference>
<dbReference type="GO" id="GO:0006231">
    <property type="term" value="P:dTMP biosynthetic process"/>
    <property type="evidence" value="ECO:0007669"/>
    <property type="project" value="InterPro"/>
</dbReference>
<dbReference type="GO" id="GO:0050797">
    <property type="term" value="F:thymidylate synthase (FAD) activity"/>
    <property type="evidence" value="ECO:0007669"/>
    <property type="project" value="UniProtKB-EC"/>
</dbReference>
<dbReference type="SUPFAM" id="SSF69796">
    <property type="entry name" value="Thymidylate synthase-complementing protein Thy1"/>
    <property type="match status" value="2"/>
</dbReference>
<gene>
    <name evidence="2" type="ORF">MOF03_17910</name>
</gene>
<comment type="caution">
    <text evidence="2">The sequence shown here is derived from an EMBL/GenBank/DDBJ whole genome shotgun (WGS) entry which is preliminary data.</text>
</comment>
<dbReference type="CDD" id="cd20175">
    <property type="entry name" value="ThyX"/>
    <property type="match status" value="2"/>
</dbReference>
<dbReference type="PANTHER" id="PTHR34934:SF1">
    <property type="entry name" value="FLAVIN-DEPENDENT THYMIDYLATE SYNTHASE"/>
    <property type="match status" value="1"/>
</dbReference>
<evidence type="ECO:0000256" key="1">
    <source>
        <dbReference type="SAM" id="MobiDB-lite"/>
    </source>
</evidence>
<dbReference type="InterPro" id="IPR036098">
    <property type="entry name" value="Thymidylate_synthase_ThyX_sf"/>
</dbReference>
<dbReference type="GO" id="GO:0004799">
    <property type="term" value="F:thymidylate synthase activity"/>
    <property type="evidence" value="ECO:0007669"/>
    <property type="project" value="TreeGrafter"/>
</dbReference>
<dbReference type="RefSeq" id="WP_268522486.1">
    <property type="nucleotide sequence ID" value="NZ_JALAWA010000013.1"/>
</dbReference>
<evidence type="ECO:0000313" key="2">
    <source>
        <dbReference type="EMBL" id="MCY9186484.1"/>
    </source>
</evidence>
<sequence length="572" mass="66531">MADSTSKEEVKEDKHVSNIKKAAKRDTNKTVNRKQSNNETSKKESKTKEDSKRIQQEDEQIELLVTSSKKKSLEEKNNSVDISSFVSNVEGDVYAITGLPEEFIATLFAWVSRSNKSFKDHLRRALKDQKVEVYLDSFKELDERAKKFHEKWTVGYGHSSVAEHATAHVGIEKVSRLASAELALSNSFLSITEYSQRYQKPKRNEWHNPIKSNSKIHKEVEAFYNAAFDAFENLVDGVYTHLKKKFVDSAEYQDIKDDQKAVDKKLDALMKLAFEDARYVLPLAMHTQLGMTANGRAWRDSLASFNNSRHEESQQIADSIRTEISKVLPVLLKYSTPSQFQRNSQKRMETFFLCPHEKKYQLKHPDVQLLDVQSEEKAINTIIACLKQHYSNLDFRSALYLLENYTDTKMKEEVINELLLEIESHDMAPDVFKHIRYNAYFNVSEANWHQLLRHNRMTDFTASRPSPFNGFIIPPRIVNAGLRDIVKCIARKSEELYTKLLEEGFEKEAEYVVLNAHKRQIYANFSLWEAYHLINLRTSEEAQWDIRQTFEKLYEQLKTVHPLLISKAKRRS</sequence>
<dbReference type="Proteomes" id="UP001073053">
    <property type="component" value="Unassembled WGS sequence"/>
</dbReference>
<dbReference type="PANTHER" id="PTHR34934">
    <property type="entry name" value="FLAVIN-DEPENDENT THYMIDYLATE SYNTHASE"/>
    <property type="match status" value="1"/>
</dbReference>
<feature type="compositionally biased region" description="Basic and acidic residues" evidence="1">
    <location>
        <begin position="40"/>
        <end position="56"/>
    </location>
</feature>
<name>A0A9Q4ERV8_9BACI</name>
<evidence type="ECO:0000313" key="3">
    <source>
        <dbReference type="Proteomes" id="UP001073053"/>
    </source>
</evidence>
<dbReference type="Gene3D" id="3.30.1360.170">
    <property type="match status" value="2"/>
</dbReference>
<dbReference type="InterPro" id="IPR003669">
    <property type="entry name" value="Thymidylate_synthase_ThyX"/>
</dbReference>
<dbReference type="Pfam" id="PF02511">
    <property type="entry name" value="Thy1"/>
    <property type="match status" value="2"/>
</dbReference>
<dbReference type="AlphaFoldDB" id="A0A9Q4ERV8"/>
<keyword evidence="2" id="KW-0808">Transferase</keyword>
<accession>A0A9Q4ERV8</accession>
<proteinExistence type="predicted"/>
<feature type="compositionally biased region" description="Basic and acidic residues" evidence="1">
    <location>
        <begin position="1"/>
        <end position="16"/>
    </location>
</feature>
<dbReference type="GO" id="GO:0032259">
    <property type="term" value="P:methylation"/>
    <property type="evidence" value="ECO:0007669"/>
    <property type="project" value="UniProtKB-KW"/>
</dbReference>
<dbReference type="EMBL" id="JALAWA010000013">
    <property type="protein sequence ID" value="MCY9186484.1"/>
    <property type="molecule type" value="Genomic_DNA"/>
</dbReference>
<dbReference type="GO" id="GO:0070402">
    <property type="term" value="F:NADPH binding"/>
    <property type="evidence" value="ECO:0007669"/>
    <property type="project" value="TreeGrafter"/>
</dbReference>
<protein>
    <submittedName>
        <fullName evidence="2">FAD-dependent thymidylate synthase</fullName>
        <ecNumber evidence="2">2.1.1.148</ecNumber>
    </submittedName>
</protein>
<reference evidence="2" key="1">
    <citation type="submission" date="2022-02" db="EMBL/GenBank/DDBJ databases">
        <title>Crop Bioprotection Bacillus Genome Sequencing.</title>
        <authorList>
            <person name="Dunlap C."/>
        </authorList>
    </citation>
    <scope>NUCLEOTIDE SEQUENCE</scope>
    <source>
        <strain evidence="2">EC49O2N-C10</strain>
    </source>
</reference>
<feature type="region of interest" description="Disordered" evidence="1">
    <location>
        <begin position="1"/>
        <end position="59"/>
    </location>
</feature>
<keyword evidence="2" id="KW-0489">Methyltransferase</keyword>
<organism evidence="2 3">
    <name type="scientific">Bacillus halotolerans</name>
    <dbReference type="NCBI Taxonomy" id="260554"/>
    <lineage>
        <taxon>Bacteria</taxon>
        <taxon>Bacillati</taxon>
        <taxon>Bacillota</taxon>
        <taxon>Bacilli</taxon>
        <taxon>Bacillales</taxon>
        <taxon>Bacillaceae</taxon>
        <taxon>Bacillus</taxon>
    </lineage>
</organism>
<dbReference type="EC" id="2.1.1.148" evidence="2"/>
<dbReference type="GO" id="GO:0050660">
    <property type="term" value="F:flavin adenine dinucleotide binding"/>
    <property type="evidence" value="ECO:0007669"/>
    <property type="project" value="InterPro"/>
</dbReference>